<evidence type="ECO:0000256" key="1">
    <source>
        <dbReference type="SAM" id="Phobius"/>
    </source>
</evidence>
<dbReference type="AlphaFoldDB" id="A0A246F835"/>
<comment type="caution">
    <text evidence="2">The sequence shown here is derived from an EMBL/GenBank/DDBJ whole genome shotgun (WGS) entry which is preliminary data.</text>
</comment>
<evidence type="ECO:0008006" key="4">
    <source>
        <dbReference type="Google" id="ProtNLM"/>
    </source>
</evidence>
<keyword evidence="1" id="KW-1133">Transmembrane helix</keyword>
<gene>
    <name evidence="2" type="ORF">CEG18_15175</name>
</gene>
<dbReference type="Proteomes" id="UP000198145">
    <property type="component" value="Unassembled WGS sequence"/>
</dbReference>
<protein>
    <recommendedName>
        <fullName evidence="4">DUF3592 domain-containing protein</fullName>
    </recommendedName>
</protein>
<organism evidence="2 3">
    <name type="scientific">Pseudomonas nitroreducens</name>
    <dbReference type="NCBI Taxonomy" id="46680"/>
    <lineage>
        <taxon>Bacteria</taxon>
        <taxon>Pseudomonadati</taxon>
        <taxon>Pseudomonadota</taxon>
        <taxon>Gammaproteobacteria</taxon>
        <taxon>Pseudomonadales</taxon>
        <taxon>Pseudomonadaceae</taxon>
        <taxon>Pseudomonas</taxon>
    </lineage>
</organism>
<evidence type="ECO:0000313" key="2">
    <source>
        <dbReference type="EMBL" id="OWP49781.1"/>
    </source>
</evidence>
<feature type="transmembrane region" description="Helical" evidence="1">
    <location>
        <begin position="25"/>
        <end position="48"/>
    </location>
</feature>
<dbReference type="PROSITE" id="PS51257">
    <property type="entry name" value="PROKAR_LIPOPROTEIN"/>
    <property type="match status" value="1"/>
</dbReference>
<dbReference type="RefSeq" id="WP_088418374.1">
    <property type="nucleotide sequence ID" value="NZ_NJBA01000005.1"/>
</dbReference>
<dbReference type="EMBL" id="NJBA01000005">
    <property type="protein sequence ID" value="OWP49781.1"/>
    <property type="molecule type" value="Genomic_DNA"/>
</dbReference>
<evidence type="ECO:0000313" key="3">
    <source>
        <dbReference type="Proteomes" id="UP000198145"/>
    </source>
</evidence>
<keyword evidence="1" id="KW-0812">Transmembrane</keyword>
<name>A0A246F835_PSENT</name>
<proteinExistence type="predicted"/>
<sequence length="148" mass="17166">MFKLPFFLVGLPALAVGIYGCIDPQISAVTVFLGFLFGLAFSAAGTFIHWMDADERKKALYLQEHGRWVEAEVQWIEQEDDSQPDEEATFRLWAVWKNPETGLVHGFEASEIWPNPRRYIRNNRIQVRVDERDATNYAIDWSFLPDED</sequence>
<keyword evidence="1" id="KW-0472">Membrane</keyword>
<accession>A0A246F835</accession>
<reference evidence="2 3" key="1">
    <citation type="submission" date="2017-06" db="EMBL/GenBank/DDBJ databases">
        <title>Draft genome of Pseudomonas nitroreducens DF05.</title>
        <authorList>
            <person name="Iyer R."/>
        </authorList>
    </citation>
    <scope>NUCLEOTIDE SEQUENCE [LARGE SCALE GENOMIC DNA]</scope>
    <source>
        <strain evidence="2 3">DF05</strain>
    </source>
</reference>